<feature type="region of interest" description="Disordered" evidence="1">
    <location>
        <begin position="513"/>
        <end position="553"/>
    </location>
</feature>
<dbReference type="Pfam" id="PF26550">
    <property type="entry name" value="Tricorn_2nd"/>
    <property type="match status" value="1"/>
</dbReference>
<gene>
    <name evidence="2" type="ORF">B1B_09222</name>
</gene>
<reference evidence="2" key="1">
    <citation type="submission" date="2013-08" db="EMBL/GenBank/DDBJ databases">
        <authorList>
            <person name="Mendez C."/>
            <person name="Richter M."/>
            <person name="Ferrer M."/>
            <person name="Sanchez J."/>
        </authorList>
    </citation>
    <scope>NUCLEOTIDE SEQUENCE</scope>
</reference>
<sequence length="553" mass="60269">TVVFEAGGAVWKVGVQGGEATRLTSDSGHDSHPLLSPDGKWVAFTGWYRGNTDVYVVSVNGGPVKQLTWRSINAQMHGKIMTAPDNVVIGWTPNSEDVVFLSRRESFNPQIERAFEVPVTGGLPVALPMPWTGPLSFNASGTVVAYNKLARVLRAFHRKHYYAGQADNIYTYDLASGASTQLTHWKGEDAYPMWYGNTLYFASDRGKNGVLNLWQRDLKTGATQQVTDFPTYDVDWPSLGNTGIALSDGGLLYVYSFATGKLTQVPVTVPLGGSRTLPYEYAAAKMIRGADIAPDGKLAVFSARGALFTVPAEYGHTTEISHTVASNDKDPMWSSNGKWIAYIRDNGVDSQVMLRAADGKGAPKALTREADITYAGPLLWSPNGDWLTYTDSRQRLWLVDVNTGARKEVTTDRQKIIGAFQDVAFSPDSRWLAFSKHLPNHLHALFIYGVDNGQLHQISRGDFNDSNPAFSQDGKYLYFVSARLVNPVLSAYNFGASGVVPDGLYVTTLEASTPSPFAPRTQVPAASKPKSGAKGKTKGKKPRHPWSTSTSTA</sequence>
<dbReference type="Pfam" id="PF26549">
    <property type="entry name" value="Tricorn_N"/>
    <property type="match status" value="1"/>
</dbReference>
<protein>
    <submittedName>
        <fullName evidence="2">Peptidase S41</fullName>
    </submittedName>
</protein>
<evidence type="ECO:0000256" key="1">
    <source>
        <dbReference type="SAM" id="MobiDB-lite"/>
    </source>
</evidence>
<dbReference type="AlphaFoldDB" id="T1AE87"/>
<comment type="caution">
    <text evidence="2">The sequence shown here is derived from an EMBL/GenBank/DDBJ whole genome shotgun (WGS) entry which is preliminary data.</text>
</comment>
<reference evidence="2" key="2">
    <citation type="journal article" date="2014" name="ISME J.">
        <title>Microbial stratification in low pH oxic and suboxic macroscopic growths along an acid mine drainage.</title>
        <authorList>
            <person name="Mendez-Garcia C."/>
            <person name="Mesa V."/>
            <person name="Sprenger R.R."/>
            <person name="Richter M."/>
            <person name="Diez M.S."/>
            <person name="Solano J."/>
            <person name="Bargiela R."/>
            <person name="Golyshina O.V."/>
            <person name="Manteca A."/>
            <person name="Ramos J.L."/>
            <person name="Gallego J.R."/>
            <person name="Llorente I."/>
            <person name="Martins Dos Santos V.A."/>
            <person name="Jensen O.N."/>
            <person name="Pelaez A.I."/>
            <person name="Sanchez J."/>
            <person name="Ferrer M."/>
        </authorList>
    </citation>
    <scope>NUCLEOTIDE SEQUENCE</scope>
</reference>
<dbReference type="SUPFAM" id="SSF82171">
    <property type="entry name" value="DPP6 N-terminal domain-like"/>
    <property type="match status" value="2"/>
</dbReference>
<dbReference type="EMBL" id="AUZY01006069">
    <property type="protein sequence ID" value="EQD55447.1"/>
    <property type="molecule type" value="Genomic_DNA"/>
</dbReference>
<accession>T1AE87</accession>
<feature type="compositionally biased region" description="Basic residues" evidence="1">
    <location>
        <begin position="531"/>
        <end position="544"/>
    </location>
</feature>
<name>T1AE87_9ZZZZ</name>
<dbReference type="Gene3D" id="2.120.10.60">
    <property type="entry name" value="Tricorn protease N-terminal domain"/>
    <property type="match status" value="1"/>
</dbReference>
<feature type="non-terminal residue" evidence="2">
    <location>
        <position position="1"/>
    </location>
</feature>
<evidence type="ECO:0000313" key="2">
    <source>
        <dbReference type="EMBL" id="EQD55447.1"/>
    </source>
</evidence>
<dbReference type="PANTHER" id="PTHR36842:SF1">
    <property type="entry name" value="PROTEIN TOLB"/>
    <property type="match status" value="1"/>
</dbReference>
<dbReference type="Gene3D" id="2.130.10.10">
    <property type="entry name" value="YVTN repeat-like/Quinoprotein amine dehydrogenase"/>
    <property type="match status" value="1"/>
</dbReference>
<organism evidence="2">
    <name type="scientific">mine drainage metagenome</name>
    <dbReference type="NCBI Taxonomy" id="410659"/>
    <lineage>
        <taxon>unclassified sequences</taxon>
        <taxon>metagenomes</taxon>
        <taxon>ecological metagenomes</taxon>
    </lineage>
</organism>
<dbReference type="PANTHER" id="PTHR36842">
    <property type="entry name" value="PROTEIN TOLB HOMOLOG"/>
    <property type="match status" value="1"/>
</dbReference>
<proteinExistence type="predicted"/>
<dbReference type="InterPro" id="IPR015943">
    <property type="entry name" value="WD40/YVTN_repeat-like_dom_sf"/>
</dbReference>